<dbReference type="AlphaFoldDB" id="A0A8I3P4J6"/>
<dbReference type="InterPro" id="IPR013126">
    <property type="entry name" value="Hsp_70_fam"/>
</dbReference>
<dbReference type="Proteomes" id="UP000805418">
    <property type="component" value="Chromosome 2"/>
</dbReference>
<keyword evidence="5" id="KW-1185">Reference proteome</keyword>
<accession>A0A8I3P4J6</accession>
<keyword evidence="2" id="KW-0547">Nucleotide-binding</keyword>
<dbReference type="PANTHER" id="PTHR19375">
    <property type="entry name" value="HEAT SHOCK PROTEIN 70KDA"/>
    <property type="match status" value="1"/>
</dbReference>
<reference evidence="4" key="1">
    <citation type="submission" date="2020-03" db="EMBL/GenBank/DDBJ databases">
        <title>Long-read based genome assembly of a Labrador retriever dog.</title>
        <authorList>
            <person name="Eory L."/>
            <person name="Zhang W."/>
            <person name="Schoenebeck J."/>
        </authorList>
    </citation>
    <scope>NUCLEOTIDE SEQUENCE [LARGE SCALE GENOMIC DNA]</scope>
    <source>
        <strain evidence="4">Labrador retriever</strain>
    </source>
</reference>
<dbReference type="GeneTree" id="ENSGT00950000183206"/>
<dbReference type="Gene3D" id="2.60.34.10">
    <property type="entry name" value="Substrate Binding Domain Of DNAk, Chain A, domain 1"/>
    <property type="match status" value="1"/>
</dbReference>
<dbReference type="SUPFAM" id="SSF100920">
    <property type="entry name" value="Heat shock protein 70kD (HSP70), peptide-binding domain"/>
    <property type="match status" value="1"/>
</dbReference>
<sequence length="112" mass="13360">YCIWLRQERIMTVLIKHNTTIPTKQTQTFTTYSDNQPGVLIQVYEGECAMTKDNNPTCHFLILMLMLSSMCLSWIRAQEKRTRLPSLMKRWKMRSRETRCLPRIHLNLMHST</sequence>
<comment type="similarity">
    <text evidence="1">Belongs to the heat shock protein 70 family.</text>
</comment>
<protein>
    <submittedName>
        <fullName evidence="4">Uncharacterized protein</fullName>
    </submittedName>
</protein>
<name>A0A8I3P4J6_CANLF</name>
<evidence type="ECO:0000256" key="3">
    <source>
        <dbReference type="ARBA" id="ARBA00022840"/>
    </source>
</evidence>
<dbReference type="InterPro" id="IPR029047">
    <property type="entry name" value="HSP70_peptide-bd_sf"/>
</dbReference>
<evidence type="ECO:0000256" key="1">
    <source>
        <dbReference type="ARBA" id="ARBA00007381"/>
    </source>
</evidence>
<reference evidence="4" key="3">
    <citation type="submission" date="2025-09" db="UniProtKB">
        <authorList>
            <consortium name="Ensembl"/>
        </authorList>
    </citation>
    <scope>IDENTIFICATION</scope>
    <source>
        <strain evidence="4">Boxer</strain>
    </source>
</reference>
<dbReference type="Pfam" id="PF00012">
    <property type="entry name" value="HSP70"/>
    <property type="match status" value="1"/>
</dbReference>
<proteinExistence type="inferred from homology"/>
<keyword evidence="3" id="KW-0067">ATP-binding</keyword>
<dbReference type="Ensembl" id="ENSCAFT00845034251.1">
    <property type="protein sequence ID" value="ENSCAFP00845026812.1"/>
    <property type="gene ID" value="ENSCAFG00845019408.1"/>
</dbReference>
<dbReference type="GO" id="GO:0005524">
    <property type="term" value="F:ATP binding"/>
    <property type="evidence" value="ECO:0007669"/>
    <property type="project" value="UniProtKB-KW"/>
</dbReference>
<evidence type="ECO:0000313" key="4">
    <source>
        <dbReference type="Ensembl" id="ENSCAFP00845026812.1"/>
    </source>
</evidence>
<dbReference type="OrthoDB" id="2401965at2759"/>
<organism evidence="4 5">
    <name type="scientific">Canis lupus familiaris</name>
    <name type="common">Dog</name>
    <name type="synonym">Canis familiaris</name>
    <dbReference type="NCBI Taxonomy" id="9615"/>
    <lineage>
        <taxon>Eukaryota</taxon>
        <taxon>Metazoa</taxon>
        <taxon>Chordata</taxon>
        <taxon>Craniata</taxon>
        <taxon>Vertebrata</taxon>
        <taxon>Euteleostomi</taxon>
        <taxon>Mammalia</taxon>
        <taxon>Eutheria</taxon>
        <taxon>Laurasiatheria</taxon>
        <taxon>Carnivora</taxon>
        <taxon>Caniformia</taxon>
        <taxon>Canidae</taxon>
        <taxon>Canis</taxon>
    </lineage>
</organism>
<evidence type="ECO:0000256" key="2">
    <source>
        <dbReference type="ARBA" id="ARBA00022741"/>
    </source>
</evidence>
<evidence type="ECO:0000313" key="5">
    <source>
        <dbReference type="Proteomes" id="UP000805418"/>
    </source>
</evidence>
<reference evidence="4" key="2">
    <citation type="submission" date="2025-08" db="UniProtKB">
        <authorList>
            <consortium name="Ensembl"/>
        </authorList>
    </citation>
    <scope>IDENTIFICATION</scope>
    <source>
        <strain evidence="4">Boxer</strain>
    </source>
</reference>
<dbReference type="GO" id="GO:0140662">
    <property type="term" value="F:ATP-dependent protein folding chaperone"/>
    <property type="evidence" value="ECO:0007669"/>
    <property type="project" value="InterPro"/>
</dbReference>